<dbReference type="EMBL" id="BAAAHE010000007">
    <property type="protein sequence ID" value="GAA0607443.1"/>
    <property type="molecule type" value="Genomic_DNA"/>
</dbReference>
<gene>
    <name evidence="3" type="ORF">GCM10009547_06720</name>
</gene>
<dbReference type="InterPro" id="IPR013094">
    <property type="entry name" value="AB_hydrolase_3"/>
</dbReference>
<dbReference type="SUPFAM" id="SSF53474">
    <property type="entry name" value="alpha/beta-Hydrolases"/>
    <property type="match status" value="1"/>
</dbReference>
<protein>
    <submittedName>
        <fullName evidence="3">Alpha/beta hydrolase</fullName>
    </submittedName>
</protein>
<dbReference type="InterPro" id="IPR050300">
    <property type="entry name" value="GDXG_lipolytic_enzyme"/>
</dbReference>
<dbReference type="RefSeq" id="WP_344601593.1">
    <property type="nucleotide sequence ID" value="NZ_BAAAHE010000007.1"/>
</dbReference>
<dbReference type="Gene3D" id="3.40.50.1820">
    <property type="entry name" value="alpha/beta hydrolase"/>
    <property type="match status" value="1"/>
</dbReference>
<evidence type="ECO:0000256" key="1">
    <source>
        <dbReference type="ARBA" id="ARBA00022801"/>
    </source>
</evidence>
<dbReference type="GO" id="GO:0016787">
    <property type="term" value="F:hydrolase activity"/>
    <property type="evidence" value="ECO:0007669"/>
    <property type="project" value="UniProtKB-KW"/>
</dbReference>
<comment type="caution">
    <text evidence="3">The sequence shown here is derived from an EMBL/GenBank/DDBJ whole genome shotgun (WGS) entry which is preliminary data.</text>
</comment>
<sequence length="305" mass="31597">MTGLPLTCTVEVGEGVEAALAELASIAAEVRPTDVPSWRVFARFADRLAGPALDLAEVRNVTIPRRLGGIGLRLYRPAAGALPAVLFVHGGWFFFGDLESHDTLCRSLAAASGCAVIAVHYRRGPEHPFPAAPDDCFETLTWIAEHAEELGIDPASLAIAGDGAGGTLAALTARRARDEGGPSLRAQALLYPVLTEAVPDVSGVPLVSADLVRSGWSMYAPSGGEGLVPPRTDLAGLPPTLVVTAEHDPFRDDAEAYATALADAAVEVTTTRYDGMVHGFAGLAGAVPAGRDALAAVGTFLRSAL</sequence>
<keyword evidence="4" id="KW-1185">Reference proteome</keyword>
<dbReference type="InterPro" id="IPR029058">
    <property type="entry name" value="AB_hydrolase_fold"/>
</dbReference>
<dbReference type="Proteomes" id="UP001500957">
    <property type="component" value="Unassembled WGS sequence"/>
</dbReference>
<organism evidence="3 4">
    <name type="scientific">Sporichthya brevicatena</name>
    <dbReference type="NCBI Taxonomy" id="171442"/>
    <lineage>
        <taxon>Bacteria</taxon>
        <taxon>Bacillati</taxon>
        <taxon>Actinomycetota</taxon>
        <taxon>Actinomycetes</taxon>
        <taxon>Sporichthyales</taxon>
        <taxon>Sporichthyaceae</taxon>
        <taxon>Sporichthya</taxon>
    </lineage>
</organism>
<dbReference type="PANTHER" id="PTHR48081">
    <property type="entry name" value="AB HYDROLASE SUPERFAMILY PROTEIN C4A8.06C"/>
    <property type="match status" value="1"/>
</dbReference>
<evidence type="ECO:0000259" key="2">
    <source>
        <dbReference type="Pfam" id="PF07859"/>
    </source>
</evidence>
<feature type="domain" description="Alpha/beta hydrolase fold-3" evidence="2">
    <location>
        <begin position="85"/>
        <end position="281"/>
    </location>
</feature>
<evidence type="ECO:0000313" key="3">
    <source>
        <dbReference type="EMBL" id="GAA0607443.1"/>
    </source>
</evidence>
<proteinExistence type="predicted"/>
<reference evidence="4" key="1">
    <citation type="journal article" date="2019" name="Int. J. Syst. Evol. Microbiol.">
        <title>The Global Catalogue of Microorganisms (GCM) 10K type strain sequencing project: providing services to taxonomists for standard genome sequencing and annotation.</title>
        <authorList>
            <consortium name="The Broad Institute Genomics Platform"/>
            <consortium name="The Broad Institute Genome Sequencing Center for Infectious Disease"/>
            <person name="Wu L."/>
            <person name="Ma J."/>
        </authorList>
    </citation>
    <scope>NUCLEOTIDE SEQUENCE [LARGE SCALE GENOMIC DNA]</scope>
    <source>
        <strain evidence="4">JCM 10671</strain>
    </source>
</reference>
<accession>A0ABP3RD90</accession>
<keyword evidence="1 3" id="KW-0378">Hydrolase</keyword>
<name>A0ABP3RD90_9ACTN</name>
<dbReference type="Pfam" id="PF07859">
    <property type="entry name" value="Abhydrolase_3"/>
    <property type="match status" value="1"/>
</dbReference>
<evidence type="ECO:0000313" key="4">
    <source>
        <dbReference type="Proteomes" id="UP001500957"/>
    </source>
</evidence>
<dbReference type="PANTHER" id="PTHR48081:SF8">
    <property type="entry name" value="ALPHA_BETA HYDROLASE FOLD-3 DOMAIN-CONTAINING PROTEIN-RELATED"/>
    <property type="match status" value="1"/>
</dbReference>